<proteinExistence type="inferred from homology"/>
<dbReference type="EMBL" id="NIGF01000001">
    <property type="protein sequence ID" value="PQV65345.1"/>
    <property type="molecule type" value="Genomic_DNA"/>
</dbReference>
<dbReference type="OrthoDB" id="9805918at2"/>
<dbReference type="HAMAP" id="MF_00367">
    <property type="entry name" value="GTPase_Era"/>
    <property type="match status" value="1"/>
</dbReference>
<dbReference type="Gene3D" id="3.40.50.300">
    <property type="entry name" value="P-loop containing nucleotide triphosphate hydrolases"/>
    <property type="match status" value="1"/>
</dbReference>
<comment type="function">
    <text evidence="6">An essential GTPase that binds both GDP and GTP, with rapid nucleotide exchange. Plays a role in 16S rRNA processing and 30S ribosomal subunit biogenesis and possibly also in cell cycle regulation and energy metabolism.</text>
</comment>
<comment type="subcellular location">
    <subcellularLocation>
        <location evidence="6">Cytoplasm</location>
    </subcellularLocation>
    <subcellularLocation>
        <location evidence="6">Cell membrane</location>
        <topology evidence="6">Peripheral membrane protein</topology>
    </subcellularLocation>
</comment>
<dbReference type="InterPro" id="IPR006073">
    <property type="entry name" value="GTP-bd"/>
</dbReference>
<dbReference type="Gene3D" id="3.30.300.20">
    <property type="match status" value="1"/>
</dbReference>
<feature type="binding site" evidence="6">
    <location>
        <begin position="58"/>
        <end position="62"/>
    </location>
    <ligand>
        <name>GTP</name>
        <dbReference type="ChEBI" id="CHEBI:37565"/>
    </ligand>
</feature>
<comment type="subunit">
    <text evidence="6">Monomer.</text>
</comment>
<feature type="region of interest" description="G4" evidence="7">
    <location>
        <begin position="120"/>
        <end position="123"/>
    </location>
</feature>
<dbReference type="FunCoup" id="A0A2S8SX23">
    <property type="interactions" value="421"/>
</dbReference>
<dbReference type="InterPro" id="IPR015946">
    <property type="entry name" value="KH_dom-like_a/b"/>
</dbReference>
<feature type="binding site" evidence="6">
    <location>
        <begin position="10"/>
        <end position="17"/>
    </location>
    <ligand>
        <name>GTP</name>
        <dbReference type="ChEBI" id="CHEBI:37565"/>
    </ligand>
</feature>
<accession>A0A2S8SX23</accession>
<comment type="caution">
    <text evidence="11">The sequence shown here is derived from an EMBL/GenBank/DDBJ whole genome shotgun (WGS) entry which is preliminary data.</text>
</comment>
<keyword evidence="4 6" id="KW-0694">RNA-binding</keyword>
<dbReference type="NCBIfam" id="TIGR00436">
    <property type="entry name" value="era"/>
    <property type="match status" value="1"/>
</dbReference>
<dbReference type="GO" id="GO:0003924">
    <property type="term" value="F:GTPase activity"/>
    <property type="evidence" value="ECO:0007669"/>
    <property type="project" value="UniProtKB-UniRule"/>
</dbReference>
<dbReference type="SUPFAM" id="SSF52540">
    <property type="entry name" value="P-loop containing nucleoside triphosphate hydrolases"/>
    <property type="match status" value="1"/>
</dbReference>
<evidence type="ECO:0000256" key="8">
    <source>
        <dbReference type="RuleBase" id="RU003761"/>
    </source>
</evidence>
<evidence type="ECO:0000256" key="1">
    <source>
        <dbReference type="ARBA" id="ARBA00007921"/>
    </source>
</evidence>
<evidence type="ECO:0000259" key="9">
    <source>
        <dbReference type="PROSITE" id="PS50823"/>
    </source>
</evidence>
<dbReference type="CDD" id="cd22534">
    <property type="entry name" value="KH-II_Era"/>
    <property type="match status" value="1"/>
</dbReference>
<gene>
    <name evidence="6" type="primary">era</name>
    <name evidence="11" type="ORF">B1R32_10184</name>
</gene>
<dbReference type="Proteomes" id="UP000237684">
    <property type="component" value="Unassembled WGS sequence"/>
</dbReference>
<keyword evidence="6" id="KW-0472">Membrane</keyword>
<dbReference type="GO" id="GO:0070181">
    <property type="term" value="F:small ribosomal subunit rRNA binding"/>
    <property type="evidence" value="ECO:0007669"/>
    <property type="project" value="UniProtKB-UniRule"/>
</dbReference>
<dbReference type="GO" id="GO:0005886">
    <property type="term" value="C:plasma membrane"/>
    <property type="evidence" value="ECO:0007669"/>
    <property type="project" value="UniProtKB-SubCell"/>
</dbReference>
<dbReference type="SUPFAM" id="SSF54814">
    <property type="entry name" value="Prokaryotic type KH domain (KH-domain type II)"/>
    <property type="match status" value="1"/>
</dbReference>
<evidence type="ECO:0000259" key="10">
    <source>
        <dbReference type="PROSITE" id="PS51713"/>
    </source>
</evidence>
<evidence type="ECO:0000313" key="12">
    <source>
        <dbReference type="Proteomes" id="UP000237684"/>
    </source>
</evidence>
<sequence>MKSGFCTLWGRPNAGKSTLLNALLGRKHVIVSPRPQTTRHRIAGVLHGGDEFQIVFLDTPGIHEPEHKLGETLVKNAKSALSDIECVVFVADCTDYPHSDDHRAAKLLEGIKIPVILACNKIDRAPNLKENRKRFEKLFPFDAVVEISALQGSGLDELKSEIISRLPDGEAYFPADMMGDRPPEFHIEELIREQAMLQLREEVPHSVAVSVEQMAPRKNGTLFVEAVLFVERESQKGIVVGDKGARIKEIGAKARKEIEESLGRSVYLELRAKVRDKWRDNETWISRLGYSEK</sequence>
<keyword evidence="3 6" id="KW-0547">Nucleotide-binding</keyword>
<dbReference type="InterPro" id="IPR005662">
    <property type="entry name" value="GTPase_Era-like"/>
</dbReference>
<dbReference type="InterPro" id="IPR009019">
    <property type="entry name" value="KH_sf_prok-type"/>
</dbReference>
<feature type="region of interest" description="G2" evidence="7">
    <location>
        <begin position="36"/>
        <end position="40"/>
    </location>
</feature>
<reference evidence="11 12" key="1">
    <citation type="journal article" date="2018" name="Syst. Appl. Microbiol.">
        <title>Abditibacterium utsteinense sp. nov., the first cultivated member of candidate phylum FBP, isolated from ice-free Antarctic soil samples.</title>
        <authorList>
            <person name="Tahon G."/>
            <person name="Tytgat B."/>
            <person name="Lebbe L."/>
            <person name="Carlier A."/>
            <person name="Willems A."/>
        </authorList>
    </citation>
    <scope>NUCLEOTIDE SEQUENCE [LARGE SCALE GENOMIC DNA]</scope>
    <source>
        <strain evidence="11 12">LMG 29911</strain>
    </source>
</reference>
<feature type="region of interest" description="G1" evidence="7">
    <location>
        <begin position="10"/>
        <end position="17"/>
    </location>
</feature>
<dbReference type="GO" id="GO:0005525">
    <property type="term" value="F:GTP binding"/>
    <property type="evidence" value="ECO:0007669"/>
    <property type="project" value="UniProtKB-UniRule"/>
</dbReference>
<evidence type="ECO:0000256" key="4">
    <source>
        <dbReference type="ARBA" id="ARBA00022884"/>
    </source>
</evidence>
<evidence type="ECO:0000256" key="7">
    <source>
        <dbReference type="PROSITE-ProRule" id="PRU01050"/>
    </source>
</evidence>
<dbReference type="InterPro" id="IPR027417">
    <property type="entry name" value="P-loop_NTPase"/>
</dbReference>
<dbReference type="PANTHER" id="PTHR42698:SF1">
    <property type="entry name" value="GTPASE ERA, MITOCHONDRIAL"/>
    <property type="match status" value="1"/>
</dbReference>
<keyword evidence="5 6" id="KW-0342">GTP-binding</keyword>
<dbReference type="GO" id="GO:0000028">
    <property type="term" value="P:ribosomal small subunit assembly"/>
    <property type="evidence" value="ECO:0007669"/>
    <property type="project" value="TreeGrafter"/>
</dbReference>
<evidence type="ECO:0000256" key="5">
    <source>
        <dbReference type="ARBA" id="ARBA00023134"/>
    </source>
</evidence>
<dbReference type="Pfam" id="PF07650">
    <property type="entry name" value="KH_2"/>
    <property type="match status" value="1"/>
</dbReference>
<evidence type="ECO:0000313" key="11">
    <source>
        <dbReference type="EMBL" id="PQV65345.1"/>
    </source>
</evidence>
<evidence type="ECO:0000256" key="2">
    <source>
        <dbReference type="ARBA" id="ARBA00020484"/>
    </source>
</evidence>
<dbReference type="PANTHER" id="PTHR42698">
    <property type="entry name" value="GTPASE ERA"/>
    <property type="match status" value="1"/>
</dbReference>
<feature type="region of interest" description="G5" evidence="7">
    <location>
        <begin position="147"/>
        <end position="149"/>
    </location>
</feature>
<name>A0A2S8SX23_9BACT</name>
<dbReference type="InterPro" id="IPR004044">
    <property type="entry name" value="KH_dom_type_2"/>
</dbReference>
<dbReference type="PROSITE" id="PS50823">
    <property type="entry name" value="KH_TYPE_2"/>
    <property type="match status" value="1"/>
</dbReference>
<organism evidence="11 12">
    <name type="scientific">Abditibacterium utsteinense</name>
    <dbReference type="NCBI Taxonomy" id="1960156"/>
    <lineage>
        <taxon>Bacteria</taxon>
        <taxon>Pseudomonadati</taxon>
        <taxon>Abditibacteriota</taxon>
        <taxon>Abditibacteriia</taxon>
        <taxon>Abditibacteriales</taxon>
        <taxon>Abditibacteriaceae</taxon>
        <taxon>Abditibacterium</taxon>
    </lineage>
</organism>
<feature type="domain" description="Era-type G" evidence="10">
    <location>
        <begin position="2"/>
        <end position="168"/>
    </location>
</feature>
<dbReference type="GO" id="GO:0043024">
    <property type="term" value="F:ribosomal small subunit binding"/>
    <property type="evidence" value="ECO:0007669"/>
    <property type="project" value="TreeGrafter"/>
</dbReference>
<evidence type="ECO:0000256" key="6">
    <source>
        <dbReference type="HAMAP-Rule" id="MF_00367"/>
    </source>
</evidence>
<dbReference type="InterPro" id="IPR030388">
    <property type="entry name" value="G_ERA_dom"/>
</dbReference>
<feature type="domain" description="KH type-2" evidence="9">
    <location>
        <begin position="199"/>
        <end position="276"/>
    </location>
</feature>
<dbReference type="GO" id="GO:0005829">
    <property type="term" value="C:cytosol"/>
    <property type="evidence" value="ECO:0007669"/>
    <property type="project" value="TreeGrafter"/>
</dbReference>
<comment type="similarity">
    <text evidence="1 6 7 8">Belongs to the TRAFAC class TrmE-Era-EngA-EngB-Septin-like GTPase superfamily. Era GTPase family.</text>
</comment>
<keyword evidence="6" id="KW-0699">rRNA-binding</keyword>
<keyword evidence="6" id="KW-1003">Cell membrane</keyword>
<dbReference type="CDD" id="cd04163">
    <property type="entry name" value="Era"/>
    <property type="match status" value="1"/>
</dbReference>
<dbReference type="RefSeq" id="WP_105482090.1">
    <property type="nucleotide sequence ID" value="NZ_NIGF01000001.1"/>
</dbReference>
<keyword evidence="6" id="KW-0690">Ribosome biogenesis</keyword>
<protein>
    <recommendedName>
        <fullName evidence="2 6">GTPase Era</fullName>
    </recommendedName>
</protein>
<keyword evidence="6" id="KW-0963">Cytoplasm</keyword>
<feature type="binding site" evidence="6">
    <location>
        <begin position="120"/>
        <end position="123"/>
    </location>
    <ligand>
        <name>GTP</name>
        <dbReference type="ChEBI" id="CHEBI:37565"/>
    </ligand>
</feature>
<keyword evidence="12" id="KW-1185">Reference proteome</keyword>
<dbReference type="NCBIfam" id="TIGR00231">
    <property type="entry name" value="small_GTP"/>
    <property type="match status" value="1"/>
</dbReference>
<feature type="region of interest" description="G3" evidence="7">
    <location>
        <begin position="58"/>
        <end position="61"/>
    </location>
</feature>
<dbReference type="InterPro" id="IPR005225">
    <property type="entry name" value="Small_GTP-bd"/>
</dbReference>
<dbReference type="InParanoid" id="A0A2S8SX23"/>
<dbReference type="Pfam" id="PF01926">
    <property type="entry name" value="MMR_HSR1"/>
    <property type="match status" value="1"/>
</dbReference>
<dbReference type="PROSITE" id="PS51713">
    <property type="entry name" value="G_ERA"/>
    <property type="match status" value="1"/>
</dbReference>
<dbReference type="NCBIfam" id="NF000908">
    <property type="entry name" value="PRK00089.1"/>
    <property type="match status" value="1"/>
</dbReference>
<dbReference type="AlphaFoldDB" id="A0A2S8SX23"/>
<evidence type="ECO:0000256" key="3">
    <source>
        <dbReference type="ARBA" id="ARBA00022741"/>
    </source>
</evidence>